<dbReference type="PANTHER" id="PTHR37042:SF4">
    <property type="entry name" value="OUTER MEMBRANE PROTEIN RV1973"/>
    <property type="match status" value="1"/>
</dbReference>
<feature type="compositionally biased region" description="Acidic residues" evidence="3">
    <location>
        <begin position="1"/>
        <end position="22"/>
    </location>
</feature>
<comment type="subcellular location">
    <subcellularLocation>
        <location evidence="1">Membrane</location>
    </subcellularLocation>
</comment>
<sequence>MADEPAASEDEAATPEEADTLDEAGATSEADGAEEPGEAVVTPAPKPGWSHVRLALVVGTVIVVALGALVGWLGYRAYDAKKTDQLHELFVSVGRQGAINLTTIHFDEADKDVQRILDSATDAFYDDFAKRSQPFIEVVKQAQSKSDGQVTEAGLESMTGSEGQVLVAVTVTTSNAGAPNQPPRSWRMRLTVKKTGNDEAKVSKVEFVP</sequence>
<accession>A0A1Y5PGK2</accession>
<proteinExistence type="predicted"/>
<dbReference type="AlphaFoldDB" id="A0A1Y5PGK2"/>
<evidence type="ECO:0000313" key="5">
    <source>
        <dbReference type="EMBL" id="SBS76580.1"/>
    </source>
</evidence>
<reference evidence="5" key="1">
    <citation type="submission" date="2016-03" db="EMBL/GenBank/DDBJ databases">
        <authorList>
            <person name="Ploux O."/>
        </authorList>
    </citation>
    <scope>NUCLEOTIDE SEQUENCE</scope>
    <source>
        <strain evidence="5">UC10</strain>
    </source>
</reference>
<feature type="transmembrane region" description="Helical" evidence="4">
    <location>
        <begin position="54"/>
        <end position="75"/>
    </location>
</feature>
<evidence type="ECO:0000256" key="2">
    <source>
        <dbReference type="ARBA" id="ARBA00023136"/>
    </source>
</evidence>
<evidence type="ECO:0000256" key="3">
    <source>
        <dbReference type="SAM" id="MobiDB-lite"/>
    </source>
</evidence>
<gene>
    <name evidence="5" type="ORF">MHPYR_330071</name>
</gene>
<keyword evidence="2 4" id="KW-0472">Membrane</keyword>
<dbReference type="EMBL" id="FLQS01000027">
    <property type="protein sequence ID" value="SBS76580.1"/>
    <property type="molecule type" value="Genomic_DNA"/>
</dbReference>
<feature type="region of interest" description="Disordered" evidence="3">
    <location>
        <begin position="1"/>
        <end position="45"/>
    </location>
</feature>
<name>A0A1Y5PGK2_9MYCO</name>
<protein>
    <recommendedName>
        <fullName evidence="6">Mce protein</fullName>
    </recommendedName>
</protein>
<evidence type="ECO:0000256" key="4">
    <source>
        <dbReference type="SAM" id="Phobius"/>
    </source>
</evidence>
<evidence type="ECO:0000256" key="1">
    <source>
        <dbReference type="ARBA" id="ARBA00004370"/>
    </source>
</evidence>
<organism evidence="5">
    <name type="scientific">uncultured Mycobacterium sp</name>
    <dbReference type="NCBI Taxonomy" id="171292"/>
    <lineage>
        <taxon>Bacteria</taxon>
        <taxon>Bacillati</taxon>
        <taxon>Actinomycetota</taxon>
        <taxon>Actinomycetes</taxon>
        <taxon>Mycobacteriales</taxon>
        <taxon>Mycobacteriaceae</taxon>
        <taxon>Mycobacterium</taxon>
        <taxon>environmental samples</taxon>
    </lineage>
</organism>
<dbReference type="GO" id="GO:0016020">
    <property type="term" value="C:membrane"/>
    <property type="evidence" value="ECO:0007669"/>
    <property type="project" value="UniProtKB-SubCell"/>
</dbReference>
<keyword evidence="4" id="KW-1133">Transmembrane helix</keyword>
<dbReference type="PANTHER" id="PTHR37042">
    <property type="entry name" value="OUTER MEMBRANE PROTEIN RV1973"/>
    <property type="match status" value="1"/>
</dbReference>
<keyword evidence="4" id="KW-0812">Transmembrane</keyword>
<evidence type="ECO:0008006" key="6">
    <source>
        <dbReference type="Google" id="ProtNLM"/>
    </source>
</evidence>